<gene>
    <name evidence="2" type="ORF">SAMN05660429_02491</name>
</gene>
<evidence type="ECO:0000313" key="3">
    <source>
        <dbReference type="Proteomes" id="UP000199308"/>
    </source>
</evidence>
<name>A0A1I0GL45_THASX</name>
<feature type="chain" id="PRO_5011537480" description="DUF3016 domain-containing protein" evidence="1">
    <location>
        <begin position="25"/>
        <end position="180"/>
    </location>
</feature>
<evidence type="ECO:0000313" key="2">
    <source>
        <dbReference type="EMBL" id="SET71773.1"/>
    </source>
</evidence>
<evidence type="ECO:0000256" key="1">
    <source>
        <dbReference type="SAM" id="SignalP"/>
    </source>
</evidence>
<evidence type="ECO:0008006" key="4">
    <source>
        <dbReference type="Google" id="ProtNLM"/>
    </source>
</evidence>
<proteinExistence type="predicted"/>
<organism evidence="2 3">
    <name type="scientific">Thalassotalea agarivorans</name>
    <name type="common">Thalassomonas agarivorans</name>
    <dbReference type="NCBI Taxonomy" id="349064"/>
    <lineage>
        <taxon>Bacteria</taxon>
        <taxon>Pseudomonadati</taxon>
        <taxon>Pseudomonadota</taxon>
        <taxon>Gammaproteobacteria</taxon>
        <taxon>Alteromonadales</taxon>
        <taxon>Colwelliaceae</taxon>
        <taxon>Thalassotalea</taxon>
    </lineage>
</organism>
<keyword evidence="1" id="KW-0732">Signal</keyword>
<reference evidence="2 3" key="1">
    <citation type="submission" date="2016-10" db="EMBL/GenBank/DDBJ databases">
        <authorList>
            <person name="de Groot N.N."/>
        </authorList>
    </citation>
    <scope>NUCLEOTIDE SEQUENCE [LARGE SCALE GENOMIC DNA]</scope>
    <source>
        <strain evidence="2 3">DSM 19706</strain>
    </source>
</reference>
<dbReference type="STRING" id="349064.SAMN05660429_02491"/>
<dbReference type="AlphaFoldDB" id="A0A1I0GL45"/>
<dbReference type="OrthoDB" id="195620at2"/>
<dbReference type="PROSITE" id="PS51257">
    <property type="entry name" value="PROKAR_LIPOPROTEIN"/>
    <property type="match status" value="1"/>
</dbReference>
<feature type="signal peptide" evidence="1">
    <location>
        <begin position="1"/>
        <end position="24"/>
    </location>
</feature>
<keyword evidence="3" id="KW-1185">Reference proteome</keyword>
<sequence length="180" mass="20888">MKKLVSKIAVLVFGAALMAGCSSTGEQETSYVSDSFETVKITWQDFDKYRDIRSGQESRKGFRERVFNTMNKHFNELMGNLPQGYKLDMVVTNVDLAGDTIMTTNQIRVIKEPYYPSFDFSYKLMDNTGKVVAEATDVNVKDMNFLQSVTLKYRRDFLGHEKFMFDKWFKDTFGEFYEAK</sequence>
<dbReference type="EMBL" id="FOHK01000012">
    <property type="protein sequence ID" value="SET71773.1"/>
    <property type="molecule type" value="Genomic_DNA"/>
</dbReference>
<protein>
    <recommendedName>
        <fullName evidence="4">DUF3016 domain-containing protein</fullName>
    </recommendedName>
</protein>
<dbReference type="RefSeq" id="WP_093331007.1">
    <property type="nucleotide sequence ID" value="NZ_AP027363.1"/>
</dbReference>
<accession>A0A1I0GL45</accession>
<dbReference type="Proteomes" id="UP000199308">
    <property type="component" value="Unassembled WGS sequence"/>
</dbReference>
<dbReference type="Pfam" id="PF11454">
    <property type="entry name" value="DUF3016"/>
    <property type="match status" value="1"/>
</dbReference>
<dbReference type="InterPro" id="IPR021557">
    <property type="entry name" value="DUF3016"/>
</dbReference>